<evidence type="ECO:0000256" key="2">
    <source>
        <dbReference type="ARBA" id="ARBA00022676"/>
    </source>
</evidence>
<dbReference type="RefSeq" id="XP_046586910.1">
    <property type="nucleotide sequence ID" value="XM_046730954.1"/>
</dbReference>
<evidence type="ECO:0000256" key="1">
    <source>
        <dbReference type="ARBA" id="ARBA00009995"/>
    </source>
</evidence>
<name>A0ABM3FFX4_NEOLC</name>
<evidence type="ECO:0000256" key="3">
    <source>
        <dbReference type="ARBA" id="ARBA00022679"/>
    </source>
</evidence>
<dbReference type="SUPFAM" id="SSF53756">
    <property type="entry name" value="UDP-Glycosyltransferase/glycogen phosphorylase"/>
    <property type="match status" value="1"/>
</dbReference>
<feature type="signal peptide" evidence="5">
    <location>
        <begin position="1"/>
        <end position="26"/>
    </location>
</feature>
<dbReference type="InterPro" id="IPR050271">
    <property type="entry name" value="UDP-glycosyltransferase"/>
</dbReference>
<keyword evidence="5" id="KW-0472">Membrane</keyword>
<keyword evidence="5" id="KW-1133">Transmembrane helix</keyword>
<organism evidence="6 7">
    <name type="scientific">Neodiprion lecontei</name>
    <name type="common">Redheaded pine sawfly</name>
    <dbReference type="NCBI Taxonomy" id="441921"/>
    <lineage>
        <taxon>Eukaryota</taxon>
        <taxon>Metazoa</taxon>
        <taxon>Ecdysozoa</taxon>
        <taxon>Arthropoda</taxon>
        <taxon>Hexapoda</taxon>
        <taxon>Insecta</taxon>
        <taxon>Pterygota</taxon>
        <taxon>Neoptera</taxon>
        <taxon>Endopterygota</taxon>
        <taxon>Hymenoptera</taxon>
        <taxon>Tenthredinoidea</taxon>
        <taxon>Diprionidae</taxon>
        <taxon>Diprioninae</taxon>
        <taxon>Neodiprion</taxon>
    </lineage>
</organism>
<keyword evidence="3 4" id="KW-0808">Transferase</keyword>
<feature type="chain" id="PRO_5044982236" description="UDP-glucuronosyltransferase" evidence="5">
    <location>
        <begin position="27"/>
        <end position="527"/>
    </location>
</feature>
<evidence type="ECO:0000313" key="6">
    <source>
        <dbReference type="Proteomes" id="UP000829291"/>
    </source>
</evidence>
<dbReference type="CDD" id="cd03784">
    <property type="entry name" value="GT1_Gtf-like"/>
    <property type="match status" value="1"/>
</dbReference>
<gene>
    <name evidence="7" type="primary">LOC124292818</name>
</gene>
<feature type="transmembrane region" description="Helical" evidence="5">
    <location>
        <begin position="479"/>
        <end position="502"/>
    </location>
</feature>
<keyword evidence="5" id="KW-0732">Signal</keyword>
<dbReference type="Proteomes" id="UP000829291">
    <property type="component" value="Chromosome 2"/>
</dbReference>
<dbReference type="PROSITE" id="PS00375">
    <property type="entry name" value="UDPGT"/>
    <property type="match status" value="1"/>
</dbReference>
<comment type="catalytic activity">
    <reaction evidence="5">
        <text>glucuronate acceptor + UDP-alpha-D-glucuronate = acceptor beta-D-glucuronoside + UDP + H(+)</text>
        <dbReference type="Rhea" id="RHEA:21032"/>
        <dbReference type="ChEBI" id="CHEBI:15378"/>
        <dbReference type="ChEBI" id="CHEBI:58052"/>
        <dbReference type="ChEBI" id="CHEBI:58223"/>
        <dbReference type="ChEBI" id="CHEBI:132367"/>
        <dbReference type="ChEBI" id="CHEBI:132368"/>
        <dbReference type="EC" id="2.4.1.17"/>
    </reaction>
</comment>
<sequence length="527" mass="59405">MIKMKYLCKLLLIVFCLLSSTRHVNSARILAVFPLDTTSHFIMFDVVVKSLADAGHQVDVYSHFAQKRAYPNYTHTSIGDISQTTAKLGLTYDVIDSYRGTKDALIELAGNMGCQLLGHPEMQKLIKNPPTNPPYDLVITESFYGSCWYAFGRHLKVPLVALSSRSLLTFYNAPIGNPQNTAFVSEITDGSILYMNFWQRFKNTFSALWRNHEFNCHTEVQSDIVKKYFGPHMPGVRELEKDVALILVNSHHVLTGIRPLTPAVVDIGGIHVSDDDTALPTDLGKWLDDSRHGFIYFTFGSMIRIESFPKAMLAELYAGFAKIAPVRVLMRILAPEDLPPNMPDNVLTMRWVPQIKVLKHKNIRAFVTQGGVLSLQEALTFAVPIIGIPIIADQPVNVKNCVERKIAVMLDYKNLTAEKFVEAVNATIYDPRYKQNVVAASEKFLDRPLNARDTAVYWIEYILRHGGDSLRSPALKLTWWQVALLDVYGCIFIAVLTVLYLARLILSTLLRQIIYVAKKIPTSKKTN</sequence>
<dbReference type="PANTHER" id="PTHR48043:SF145">
    <property type="entry name" value="FI06409P-RELATED"/>
    <property type="match status" value="1"/>
</dbReference>
<accession>A0ABM3FFX4</accession>
<protein>
    <recommendedName>
        <fullName evidence="5">UDP-glucuronosyltransferase</fullName>
        <ecNumber evidence="5">2.4.1.17</ecNumber>
    </recommendedName>
</protein>
<dbReference type="GeneID" id="124292818"/>
<comment type="similarity">
    <text evidence="1 4">Belongs to the UDP-glycosyltransferase family.</text>
</comment>
<evidence type="ECO:0000313" key="7">
    <source>
        <dbReference type="RefSeq" id="XP_046586910.1"/>
    </source>
</evidence>
<comment type="subcellular location">
    <subcellularLocation>
        <location evidence="5">Membrane</location>
        <topology evidence="5">Single-pass membrane protein</topology>
    </subcellularLocation>
</comment>
<reference evidence="7" key="1">
    <citation type="submission" date="2025-08" db="UniProtKB">
        <authorList>
            <consortium name="RefSeq"/>
        </authorList>
    </citation>
    <scope>IDENTIFICATION</scope>
    <source>
        <tissue evidence="7">Thorax and Abdomen</tissue>
    </source>
</reference>
<dbReference type="InterPro" id="IPR035595">
    <property type="entry name" value="UDP_glycos_trans_CS"/>
</dbReference>
<evidence type="ECO:0000256" key="4">
    <source>
        <dbReference type="RuleBase" id="RU003718"/>
    </source>
</evidence>
<keyword evidence="5" id="KW-0812">Transmembrane</keyword>
<keyword evidence="6" id="KW-1185">Reference proteome</keyword>
<dbReference type="Pfam" id="PF00201">
    <property type="entry name" value="UDPGT"/>
    <property type="match status" value="1"/>
</dbReference>
<proteinExistence type="inferred from homology"/>
<keyword evidence="2 4" id="KW-0328">Glycosyltransferase</keyword>
<dbReference type="Gene3D" id="3.40.50.2000">
    <property type="entry name" value="Glycogen Phosphorylase B"/>
    <property type="match status" value="1"/>
</dbReference>
<evidence type="ECO:0000256" key="5">
    <source>
        <dbReference type="RuleBase" id="RU362059"/>
    </source>
</evidence>
<dbReference type="InterPro" id="IPR002213">
    <property type="entry name" value="UDP_glucos_trans"/>
</dbReference>
<dbReference type="EC" id="2.4.1.17" evidence="5"/>
<dbReference type="PANTHER" id="PTHR48043">
    <property type="entry name" value="EG:EG0003.4 PROTEIN-RELATED"/>
    <property type="match status" value="1"/>
</dbReference>